<accession>A0A1I3ISW0</accession>
<evidence type="ECO:0000313" key="3">
    <source>
        <dbReference type="Proteomes" id="UP000182829"/>
    </source>
</evidence>
<organism evidence="2 3">
    <name type="scientific">Natronobacterium gregoryi</name>
    <dbReference type="NCBI Taxonomy" id="44930"/>
    <lineage>
        <taxon>Archaea</taxon>
        <taxon>Methanobacteriati</taxon>
        <taxon>Methanobacteriota</taxon>
        <taxon>Stenosarchaea group</taxon>
        <taxon>Halobacteria</taxon>
        <taxon>Halobacteriales</taxon>
        <taxon>Natrialbaceae</taxon>
        <taxon>Natronobacterium</taxon>
    </lineage>
</organism>
<dbReference type="AlphaFoldDB" id="A0A1I3ISW0"/>
<reference evidence="2 3" key="1">
    <citation type="submission" date="2016-10" db="EMBL/GenBank/DDBJ databases">
        <authorList>
            <person name="de Groot N.N."/>
        </authorList>
    </citation>
    <scope>NUCLEOTIDE SEQUENCE [LARGE SCALE GENOMIC DNA]</scope>
    <source>
        <strain evidence="2 3">SP2</strain>
    </source>
</reference>
<gene>
    <name evidence="2" type="ORF">SAMN05443661_10169</name>
</gene>
<protein>
    <submittedName>
        <fullName evidence="2">Uncharacterized protein</fullName>
    </submittedName>
</protein>
<feature type="region of interest" description="Disordered" evidence="1">
    <location>
        <begin position="1"/>
        <end position="21"/>
    </location>
</feature>
<evidence type="ECO:0000256" key="1">
    <source>
        <dbReference type="SAM" id="MobiDB-lite"/>
    </source>
</evidence>
<sequence>MKSILDRLFGSNGGEEDGNDCCCEMEIEEVESDN</sequence>
<dbReference type="EMBL" id="FORO01000001">
    <property type="protein sequence ID" value="SFI51035.1"/>
    <property type="molecule type" value="Genomic_DNA"/>
</dbReference>
<dbReference type="Proteomes" id="UP000182829">
    <property type="component" value="Unassembled WGS sequence"/>
</dbReference>
<evidence type="ECO:0000313" key="2">
    <source>
        <dbReference type="EMBL" id="SFI51035.1"/>
    </source>
</evidence>
<proteinExistence type="predicted"/>
<name>A0A1I3ISW0_9EURY</name>